<dbReference type="PANTHER" id="PTHR43649:SF33">
    <property type="entry name" value="POLYGALACTURONAN_RHAMNOGALACTURONAN-BINDING PROTEIN YTCQ"/>
    <property type="match status" value="1"/>
</dbReference>
<evidence type="ECO:0000256" key="3">
    <source>
        <dbReference type="ARBA" id="ARBA00023136"/>
    </source>
</evidence>
<dbReference type="RefSeq" id="WP_270154462.1">
    <property type="nucleotide sequence ID" value="NZ_JAPNNL010000025.1"/>
</dbReference>
<evidence type="ECO:0000256" key="2">
    <source>
        <dbReference type="ARBA" id="ARBA00022729"/>
    </source>
</evidence>
<evidence type="ECO:0000313" key="7">
    <source>
        <dbReference type="EMBL" id="MDA0633654.1"/>
    </source>
</evidence>
<evidence type="ECO:0000313" key="8">
    <source>
        <dbReference type="Proteomes" id="UP001144036"/>
    </source>
</evidence>
<sequence length="406" mass="44538">MKPTALALSVVLLAGGCGAQAGDGRVELEFFQFKPEAIETFDRIIEEFERGHPHIDVTQNHMPTAENAIRTRLVKNDIPDVIALNGNGVFGELASAGVFHDFSGAPAARGVSPPIQRILDDLGVHREGEVNGLPFASNTSGVIYNKDLFRQHGVEPPRTWTELRAAAETFRSAGVDPFYLTPADAWTTLPAFNALAANLPPPDFFDRREAGRVTFAQAYPPVVSKLGELFRYGQRDRLSRGYDDGNQAFAQGKAAMYLQGSFALPAIKQFEPDFELGTFALPATDDPEATRLVSGVDVALTMGREPEHPEESMAFISYLMRPEVMEAYAEEQLAVPPTEGGTSTDPALAGVMPYFERGLLTGYADHRIPLTIQLEQHLQQYVIDGDQDAFLRTLDAEWDKVAARRS</sequence>
<dbReference type="Pfam" id="PF01547">
    <property type="entry name" value="SBP_bac_1"/>
    <property type="match status" value="1"/>
</dbReference>
<name>A0ABT4S910_9ACTN</name>
<dbReference type="Gene3D" id="3.40.190.10">
    <property type="entry name" value="Periplasmic binding protein-like II"/>
    <property type="match status" value="2"/>
</dbReference>
<feature type="chain" id="PRO_5047255475" evidence="6">
    <location>
        <begin position="22"/>
        <end position="406"/>
    </location>
</feature>
<keyword evidence="8" id="KW-1185">Reference proteome</keyword>
<organism evidence="7 8">
    <name type="scientific">Nonomuraea corallina</name>
    <dbReference type="NCBI Taxonomy" id="2989783"/>
    <lineage>
        <taxon>Bacteria</taxon>
        <taxon>Bacillati</taxon>
        <taxon>Actinomycetota</taxon>
        <taxon>Actinomycetes</taxon>
        <taxon>Streptosporangiales</taxon>
        <taxon>Streptosporangiaceae</taxon>
        <taxon>Nonomuraea</taxon>
    </lineage>
</organism>
<gene>
    <name evidence="7" type="ORF">OUY22_09515</name>
</gene>
<keyword evidence="4" id="KW-0564">Palmitate</keyword>
<dbReference type="PANTHER" id="PTHR43649">
    <property type="entry name" value="ARABINOSE-BINDING PROTEIN-RELATED"/>
    <property type="match status" value="1"/>
</dbReference>
<keyword evidence="1" id="KW-1003">Cell membrane</keyword>
<dbReference type="EMBL" id="JAPNNL010000025">
    <property type="protein sequence ID" value="MDA0633654.1"/>
    <property type="molecule type" value="Genomic_DNA"/>
</dbReference>
<protein>
    <submittedName>
        <fullName evidence="7">Extracellular solute-binding protein</fullName>
    </submittedName>
</protein>
<accession>A0ABT4S910</accession>
<dbReference type="SUPFAM" id="SSF53850">
    <property type="entry name" value="Periplasmic binding protein-like II"/>
    <property type="match status" value="1"/>
</dbReference>
<feature type="signal peptide" evidence="6">
    <location>
        <begin position="1"/>
        <end position="21"/>
    </location>
</feature>
<keyword evidence="2 6" id="KW-0732">Signal</keyword>
<evidence type="ECO:0000256" key="4">
    <source>
        <dbReference type="ARBA" id="ARBA00023139"/>
    </source>
</evidence>
<evidence type="ECO:0000256" key="5">
    <source>
        <dbReference type="ARBA" id="ARBA00023288"/>
    </source>
</evidence>
<reference evidence="7" key="1">
    <citation type="submission" date="2022-11" db="EMBL/GenBank/DDBJ databases">
        <title>Nonomuraea corallina sp. nov., a new species of the genus Nonomuraea isolated from sea side sediment in Thai sea.</title>
        <authorList>
            <person name="Ngamcharungchit C."/>
            <person name="Matsumoto A."/>
            <person name="Suriyachadkun C."/>
            <person name="Panbangred W."/>
            <person name="Inahashi Y."/>
            <person name="Intra B."/>
        </authorList>
    </citation>
    <scope>NUCLEOTIDE SEQUENCE</scope>
    <source>
        <strain evidence="7">MCN248</strain>
    </source>
</reference>
<dbReference type="InterPro" id="IPR006059">
    <property type="entry name" value="SBP"/>
</dbReference>
<comment type="caution">
    <text evidence="7">The sequence shown here is derived from an EMBL/GenBank/DDBJ whole genome shotgun (WGS) entry which is preliminary data.</text>
</comment>
<dbReference type="Proteomes" id="UP001144036">
    <property type="component" value="Unassembled WGS sequence"/>
</dbReference>
<keyword evidence="5" id="KW-0449">Lipoprotein</keyword>
<evidence type="ECO:0000256" key="1">
    <source>
        <dbReference type="ARBA" id="ARBA00022475"/>
    </source>
</evidence>
<dbReference type="PROSITE" id="PS51257">
    <property type="entry name" value="PROKAR_LIPOPROTEIN"/>
    <property type="match status" value="1"/>
</dbReference>
<evidence type="ECO:0000256" key="6">
    <source>
        <dbReference type="SAM" id="SignalP"/>
    </source>
</evidence>
<keyword evidence="3" id="KW-0472">Membrane</keyword>
<proteinExistence type="predicted"/>
<dbReference type="InterPro" id="IPR050490">
    <property type="entry name" value="Bact_solute-bd_prot1"/>
</dbReference>